<dbReference type="EMBL" id="CAIE01000026">
    <property type="protein sequence ID" value="CCH18317.1"/>
    <property type="molecule type" value="Genomic_DNA"/>
</dbReference>
<feature type="compositionally biased region" description="Gly residues" evidence="1">
    <location>
        <begin position="77"/>
        <end position="89"/>
    </location>
</feature>
<accession>I0L3C0</accession>
<organism evidence="2 3">
    <name type="scientific">Micromonospora lupini str. Lupac 08</name>
    <dbReference type="NCBI Taxonomy" id="1150864"/>
    <lineage>
        <taxon>Bacteria</taxon>
        <taxon>Bacillati</taxon>
        <taxon>Actinomycetota</taxon>
        <taxon>Actinomycetes</taxon>
        <taxon>Micromonosporales</taxon>
        <taxon>Micromonosporaceae</taxon>
        <taxon>Micromonospora</taxon>
    </lineage>
</organism>
<feature type="compositionally biased region" description="Gly residues" evidence="1">
    <location>
        <begin position="114"/>
        <end position="128"/>
    </location>
</feature>
<name>I0L3C0_9ACTN</name>
<proteinExistence type="predicted"/>
<dbReference type="Proteomes" id="UP000003448">
    <property type="component" value="Unassembled WGS sequence"/>
</dbReference>
<protein>
    <submittedName>
        <fullName evidence="2">Uncharacterized protein</fullName>
    </submittedName>
</protein>
<evidence type="ECO:0000256" key="1">
    <source>
        <dbReference type="SAM" id="MobiDB-lite"/>
    </source>
</evidence>
<comment type="caution">
    <text evidence="2">The sequence shown here is derived from an EMBL/GenBank/DDBJ whole genome shotgun (WGS) entry which is preliminary data.</text>
</comment>
<reference evidence="3" key="1">
    <citation type="journal article" date="2012" name="J. Bacteriol.">
        <title>Genome Sequence of Micromonospora lupini Lupac 08, Isolated from Root Nodules of Lupinus angustifolius.</title>
        <authorList>
            <person name="Alonso-Vega P."/>
            <person name="Normand P."/>
            <person name="Bacigalupe R."/>
            <person name="Pujic P."/>
            <person name="Lajus A."/>
            <person name="Vallenet D."/>
            <person name="Carro L."/>
            <person name="Coll P."/>
            <person name="Trujillo M.E."/>
        </authorList>
    </citation>
    <scope>NUCLEOTIDE SEQUENCE [LARGE SCALE GENOMIC DNA]</scope>
    <source>
        <strain evidence="3">Lupac 08</strain>
    </source>
</reference>
<dbReference type="AlphaFoldDB" id="I0L3C0"/>
<feature type="compositionally biased region" description="Basic and acidic residues" evidence="1">
    <location>
        <begin position="27"/>
        <end position="40"/>
    </location>
</feature>
<feature type="region of interest" description="Disordered" evidence="1">
    <location>
        <begin position="1"/>
        <end position="99"/>
    </location>
</feature>
<gene>
    <name evidence="2" type="ORF">MILUP08_43223</name>
</gene>
<sequence>MAGDDSDVVAGGGEGDRQGVHVAAEAADEHRRVLPREHQDATGLRRHPRAGLRGHGRAGLRAEAGMRGRAGLRRKLGPGGEGGPVGPIRGGSELLADPQRGHISLRPYVVARAGSGGGGVRVGRGGRGPSEARANACPPTSKGHRAPERILKTPMVTEDT</sequence>
<feature type="compositionally biased region" description="Basic residues" evidence="1">
    <location>
        <begin position="44"/>
        <end position="58"/>
    </location>
</feature>
<feature type="region of interest" description="Disordered" evidence="1">
    <location>
        <begin position="112"/>
        <end position="160"/>
    </location>
</feature>
<dbReference type="STRING" id="1150864.MILUP08_43223"/>
<keyword evidence="3" id="KW-1185">Reference proteome</keyword>
<evidence type="ECO:0000313" key="2">
    <source>
        <dbReference type="EMBL" id="CCH18317.1"/>
    </source>
</evidence>
<evidence type="ECO:0000313" key="3">
    <source>
        <dbReference type="Proteomes" id="UP000003448"/>
    </source>
</evidence>